<evidence type="ECO:0000256" key="1">
    <source>
        <dbReference type="SAM" id="MobiDB-lite"/>
    </source>
</evidence>
<evidence type="ECO:0000313" key="4">
    <source>
        <dbReference type="Proteomes" id="UP000502677"/>
    </source>
</evidence>
<dbReference type="PROSITE" id="PS50943">
    <property type="entry name" value="HTH_CROC1"/>
    <property type="match status" value="1"/>
</dbReference>
<evidence type="ECO:0000259" key="2">
    <source>
        <dbReference type="PROSITE" id="PS50943"/>
    </source>
</evidence>
<dbReference type="Gene3D" id="1.10.260.40">
    <property type="entry name" value="lambda repressor-like DNA-binding domains"/>
    <property type="match status" value="1"/>
</dbReference>
<dbReference type="InterPro" id="IPR001387">
    <property type="entry name" value="Cro/C1-type_HTH"/>
</dbReference>
<dbReference type="EMBL" id="CP049863">
    <property type="protein sequence ID" value="QIK63204.1"/>
    <property type="molecule type" value="Genomic_DNA"/>
</dbReference>
<reference evidence="3 4" key="1">
    <citation type="submission" date="2020-03" db="EMBL/GenBank/DDBJ databases">
        <title>Leucobacter sp. nov., isolated from beetles.</title>
        <authorList>
            <person name="Hyun D.-W."/>
            <person name="Bae J.-W."/>
        </authorList>
    </citation>
    <scope>NUCLEOTIDE SEQUENCE [LARGE SCALE GENOMIC DNA]</scope>
    <source>
        <strain evidence="3 4">HDW9C</strain>
    </source>
</reference>
<dbReference type="SMART" id="SM00530">
    <property type="entry name" value="HTH_XRE"/>
    <property type="match status" value="1"/>
</dbReference>
<organism evidence="3 4">
    <name type="scientific">Leucobacter viscericola</name>
    <dbReference type="NCBI Taxonomy" id="2714935"/>
    <lineage>
        <taxon>Bacteria</taxon>
        <taxon>Bacillati</taxon>
        <taxon>Actinomycetota</taxon>
        <taxon>Actinomycetes</taxon>
        <taxon>Micrococcales</taxon>
        <taxon>Microbacteriaceae</taxon>
        <taxon>Leucobacter</taxon>
    </lineage>
</organism>
<dbReference type="AlphaFoldDB" id="A0A6G7XF32"/>
<evidence type="ECO:0000313" key="3">
    <source>
        <dbReference type="EMBL" id="QIK63204.1"/>
    </source>
</evidence>
<feature type="region of interest" description="Disordered" evidence="1">
    <location>
        <begin position="118"/>
        <end position="150"/>
    </location>
</feature>
<feature type="compositionally biased region" description="Acidic residues" evidence="1">
    <location>
        <begin position="141"/>
        <end position="150"/>
    </location>
</feature>
<dbReference type="KEGG" id="lvi:G7068_08340"/>
<dbReference type="InterPro" id="IPR010982">
    <property type="entry name" value="Lambda_DNA-bd_dom_sf"/>
</dbReference>
<dbReference type="RefSeq" id="WP_166291047.1">
    <property type="nucleotide sequence ID" value="NZ_CP049863.1"/>
</dbReference>
<dbReference type="CDD" id="cd00093">
    <property type="entry name" value="HTH_XRE"/>
    <property type="match status" value="1"/>
</dbReference>
<gene>
    <name evidence="3" type="ORF">G7068_08340</name>
</gene>
<sequence length="150" mass="16254">MSRNDSAMVPFEERKHLASQVKGLRQSAGLKQQDLADLVGISRQALSNIERGATPQIENLRKIYEALGADLQTSNRSADTTVWLGIIGGMLDTLDRHRQGKAGQAAVNAIAAVIAEPSVSGLPENNDPRQRSDYALAAHEEIDETGEDTY</sequence>
<dbReference type="Pfam" id="PF01381">
    <property type="entry name" value="HTH_3"/>
    <property type="match status" value="1"/>
</dbReference>
<dbReference type="GO" id="GO:0003677">
    <property type="term" value="F:DNA binding"/>
    <property type="evidence" value="ECO:0007669"/>
    <property type="project" value="InterPro"/>
</dbReference>
<keyword evidence="4" id="KW-1185">Reference proteome</keyword>
<protein>
    <submittedName>
        <fullName evidence="3">Helix-turn-helix transcriptional regulator</fullName>
    </submittedName>
</protein>
<dbReference type="Proteomes" id="UP000502677">
    <property type="component" value="Chromosome"/>
</dbReference>
<feature type="domain" description="HTH cro/C1-type" evidence="2">
    <location>
        <begin position="21"/>
        <end position="74"/>
    </location>
</feature>
<accession>A0A6G7XF32</accession>
<name>A0A6G7XF32_9MICO</name>
<dbReference type="SUPFAM" id="SSF47413">
    <property type="entry name" value="lambda repressor-like DNA-binding domains"/>
    <property type="match status" value="1"/>
</dbReference>
<proteinExistence type="predicted"/>